<evidence type="ECO:0000313" key="2">
    <source>
        <dbReference type="Proteomes" id="UP000826573"/>
    </source>
</evidence>
<evidence type="ECO:0000313" key="1">
    <source>
        <dbReference type="EMBL" id="KAH0526020.1"/>
    </source>
</evidence>
<dbReference type="PANTHER" id="PTHR12265:SF14">
    <property type="entry name" value="INDOLE-DITERPENE BIOSYNTHESIS PROTEIN PAXU"/>
    <property type="match status" value="1"/>
</dbReference>
<dbReference type="Pfam" id="PF05705">
    <property type="entry name" value="DUF829"/>
    <property type="match status" value="1"/>
</dbReference>
<dbReference type="InterPro" id="IPR029058">
    <property type="entry name" value="AB_hydrolase_fold"/>
</dbReference>
<evidence type="ECO:0008006" key="3">
    <source>
        <dbReference type="Google" id="ProtNLM"/>
    </source>
</evidence>
<comment type="caution">
    <text evidence="1">The sequence shown here is derived from an EMBL/GenBank/DDBJ whole genome shotgun (WGS) entry which is preliminary data.</text>
</comment>
<organism evidence="1 2">
    <name type="scientific">Trichoderma semiorbis</name>
    <dbReference type="NCBI Taxonomy" id="1491008"/>
    <lineage>
        <taxon>Eukaryota</taxon>
        <taxon>Fungi</taxon>
        <taxon>Dikarya</taxon>
        <taxon>Ascomycota</taxon>
        <taxon>Pezizomycotina</taxon>
        <taxon>Sordariomycetes</taxon>
        <taxon>Hypocreomycetidae</taxon>
        <taxon>Hypocreales</taxon>
        <taxon>Hypocreaceae</taxon>
        <taxon>Trichoderma</taxon>
    </lineage>
</organism>
<dbReference type="Proteomes" id="UP000826573">
    <property type="component" value="Unassembled WGS sequence"/>
</dbReference>
<dbReference type="InterPro" id="IPR008547">
    <property type="entry name" value="DUF829_TMEM53"/>
</dbReference>
<dbReference type="AlphaFoldDB" id="A0A9P8HLH9"/>
<name>A0A9P8HLH9_9HYPO</name>
<reference evidence="1 2" key="1">
    <citation type="submission" date="2021-08" db="EMBL/GenBank/DDBJ databases">
        <title>The highly contiguous genome resource for Trichoderma semiorbis FJ059, a fungal antagonistic to plant pathogens.</title>
        <authorList>
            <person name="Liu T."/>
        </authorList>
    </citation>
    <scope>NUCLEOTIDE SEQUENCE [LARGE SCALE GENOMIC DNA]</scope>
    <source>
        <strain evidence="1 2">FJ059</strain>
    </source>
</reference>
<dbReference type="EMBL" id="JAIMJC010000004">
    <property type="protein sequence ID" value="KAH0526020.1"/>
    <property type="molecule type" value="Genomic_DNA"/>
</dbReference>
<keyword evidence="2" id="KW-1185">Reference proteome</keyword>
<gene>
    <name evidence="1" type="ORF">TsFJ059_009402</name>
</gene>
<proteinExistence type="predicted"/>
<dbReference type="SUPFAM" id="SSF53474">
    <property type="entry name" value="alpha/beta-Hydrolases"/>
    <property type="match status" value="1"/>
</dbReference>
<dbReference type="PANTHER" id="PTHR12265">
    <property type="entry name" value="TRANSMEMBRANE PROTEIN 53"/>
    <property type="match status" value="1"/>
</dbReference>
<accession>A0A9P8HLH9</accession>
<protein>
    <recommendedName>
        <fullName evidence="3">PaxU</fullName>
    </recommendedName>
</protein>
<sequence length="331" mass="37967">MPATRRFNLFHQYLLSLSHSVIFAPERHPSTMIEEKKDFFPGFDALSEQVYIRHPDAQNEAVKRPTDPRAVLIYSWGDGQPKNLVKYADGYRNLFPCSTQIVVLAPISKAMWSNLDQRTLSMRPVIDAIFPKESEDDKDSQKVEDRVLAHIMSNTGGINYAATLNAYRLVHDKPMPHHLLVLDSTPGSVIMTRENLGRWSRAMALGTANWFPWPFAVTQTLWAGFLCGNRFIEWVIGKEPAPAFSVKAVINPYYETKDTRHLYIYSEDDDIIPYQDIEEHIAQARKRGYKSDNHMFKGSGHVRHMQMFNEEYWGAIGTSWNRATSEPSDEA</sequence>